<feature type="region of interest" description="Disordered" evidence="14">
    <location>
        <begin position="17"/>
        <end position="52"/>
    </location>
</feature>
<dbReference type="Ensembl" id="ENSSGRT00000084790.1">
    <property type="protein sequence ID" value="ENSSGRP00000079616.1"/>
    <property type="gene ID" value="ENSSGRG00000040339.1"/>
</dbReference>
<reference evidence="16" key="2">
    <citation type="submission" date="2025-09" db="UniProtKB">
        <authorList>
            <consortium name="Ensembl"/>
        </authorList>
    </citation>
    <scope>IDENTIFICATION</scope>
</reference>
<feature type="domain" description="C2H2-type" evidence="15">
    <location>
        <begin position="56"/>
        <end position="83"/>
    </location>
</feature>
<evidence type="ECO:0000259" key="15">
    <source>
        <dbReference type="PROSITE" id="PS50157"/>
    </source>
</evidence>
<evidence type="ECO:0000256" key="10">
    <source>
        <dbReference type="ARBA" id="ARBA00023125"/>
    </source>
</evidence>
<dbReference type="FunFam" id="3.30.160.60:FF:000446">
    <property type="entry name" value="Zinc finger protein"/>
    <property type="match status" value="1"/>
</dbReference>
<evidence type="ECO:0000256" key="12">
    <source>
        <dbReference type="ARBA" id="ARBA00023242"/>
    </source>
</evidence>
<dbReference type="GO" id="GO:0005634">
    <property type="term" value="C:nucleus"/>
    <property type="evidence" value="ECO:0007669"/>
    <property type="project" value="UniProtKB-SubCell"/>
</dbReference>
<protein>
    <recommendedName>
        <fullName evidence="15">C2H2-type domain-containing protein</fullName>
    </recommendedName>
</protein>
<dbReference type="GO" id="GO:0008270">
    <property type="term" value="F:zinc ion binding"/>
    <property type="evidence" value="ECO:0007669"/>
    <property type="project" value="UniProtKB-KW"/>
</dbReference>
<organism evidence="16 17">
    <name type="scientific">Sinocyclocheilus grahami</name>
    <name type="common">Dianchi golden-line fish</name>
    <name type="synonym">Barbus grahami</name>
    <dbReference type="NCBI Taxonomy" id="75366"/>
    <lineage>
        <taxon>Eukaryota</taxon>
        <taxon>Metazoa</taxon>
        <taxon>Chordata</taxon>
        <taxon>Craniata</taxon>
        <taxon>Vertebrata</taxon>
        <taxon>Euteleostomi</taxon>
        <taxon>Actinopterygii</taxon>
        <taxon>Neopterygii</taxon>
        <taxon>Teleostei</taxon>
        <taxon>Ostariophysi</taxon>
        <taxon>Cypriniformes</taxon>
        <taxon>Cyprinidae</taxon>
        <taxon>Cyprininae</taxon>
        <taxon>Sinocyclocheilus</taxon>
    </lineage>
</organism>
<comment type="subcellular location">
    <subcellularLocation>
        <location evidence="1">Nucleus</location>
    </subcellularLocation>
</comment>
<dbReference type="SUPFAM" id="SSF57667">
    <property type="entry name" value="beta-beta-alpha zinc fingers"/>
    <property type="match status" value="1"/>
</dbReference>
<evidence type="ECO:0000256" key="1">
    <source>
        <dbReference type="ARBA" id="ARBA00004123"/>
    </source>
</evidence>
<dbReference type="PROSITE" id="PS50157">
    <property type="entry name" value="ZINC_FINGER_C2H2_2"/>
    <property type="match status" value="2"/>
</dbReference>
<dbReference type="Proteomes" id="UP000472262">
    <property type="component" value="Unassembled WGS sequence"/>
</dbReference>
<keyword evidence="10" id="KW-0238">DNA-binding</keyword>
<comment type="pathway">
    <text evidence="2">Protein modification; protein ubiquitination.</text>
</comment>
<evidence type="ECO:0000256" key="13">
    <source>
        <dbReference type="PROSITE-ProRule" id="PRU00042"/>
    </source>
</evidence>
<evidence type="ECO:0000256" key="3">
    <source>
        <dbReference type="ARBA" id="ARBA00006991"/>
    </source>
</evidence>
<feature type="domain" description="C2H2-type" evidence="15">
    <location>
        <begin position="84"/>
        <end position="110"/>
    </location>
</feature>
<dbReference type="PROSITE" id="PS00028">
    <property type="entry name" value="ZINC_FINGER_C2H2_1"/>
    <property type="match status" value="1"/>
</dbReference>
<dbReference type="PANTHER" id="PTHR23226">
    <property type="entry name" value="ZINC FINGER AND SCAN DOMAIN-CONTAINING"/>
    <property type="match status" value="1"/>
</dbReference>
<evidence type="ECO:0000256" key="2">
    <source>
        <dbReference type="ARBA" id="ARBA00004906"/>
    </source>
</evidence>
<evidence type="ECO:0000256" key="6">
    <source>
        <dbReference type="ARBA" id="ARBA00022771"/>
    </source>
</evidence>
<keyword evidence="6 13" id="KW-0863">Zinc-finger</keyword>
<dbReference type="OMA" id="RNYGCEV"/>
<dbReference type="AlphaFoldDB" id="A0A672QU11"/>
<dbReference type="FunFam" id="3.30.160.60:FF:000006">
    <property type="entry name" value="Zinc finger protein 184 (Kruppel-like)"/>
    <property type="match status" value="1"/>
</dbReference>
<keyword evidence="4" id="KW-0479">Metal-binding</keyword>
<keyword evidence="8" id="KW-0862">Zinc</keyword>
<dbReference type="GO" id="GO:0000981">
    <property type="term" value="F:DNA-binding transcription factor activity, RNA polymerase II-specific"/>
    <property type="evidence" value="ECO:0007669"/>
    <property type="project" value="TreeGrafter"/>
</dbReference>
<dbReference type="InterPro" id="IPR036236">
    <property type="entry name" value="Znf_C2H2_sf"/>
</dbReference>
<dbReference type="SMART" id="SM00355">
    <property type="entry name" value="ZnF_C2H2"/>
    <property type="match status" value="2"/>
</dbReference>
<evidence type="ECO:0000256" key="9">
    <source>
        <dbReference type="ARBA" id="ARBA00023015"/>
    </source>
</evidence>
<evidence type="ECO:0000256" key="11">
    <source>
        <dbReference type="ARBA" id="ARBA00023163"/>
    </source>
</evidence>
<name>A0A672QU11_SINGR</name>
<keyword evidence="5" id="KW-0677">Repeat</keyword>
<evidence type="ECO:0000256" key="14">
    <source>
        <dbReference type="SAM" id="MobiDB-lite"/>
    </source>
</evidence>
<feature type="compositionally biased region" description="Acidic residues" evidence="14">
    <location>
        <begin position="31"/>
        <end position="50"/>
    </location>
</feature>
<dbReference type="Pfam" id="PF00096">
    <property type="entry name" value="zf-C2H2"/>
    <property type="match status" value="2"/>
</dbReference>
<evidence type="ECO:0000313" key="17">
    <source>
        <dbReference type="Proteomes" id="UP000472262"/>
    </source>
</evidence>
<keyword evidence="7" id="KW-0833">Ubl conjugation pathway</keyword>
<evidence type="ECO:0000256" key="5">
    <source>
        <dbReference type="ARBA" id="ARBA00022737"/>
    </source>
</evidence>
<keyword evidence="12" id="KW-0539">Nucleus</keyword>
<evidence type="ECO:0000256" key="4">
    <source>
        <dbReference type="ARBA" id="ARBA00022723"/>
    </source>
</evidence>
<evidence type="ECO:0000256" key="8">
    <source>
        <dbReference type="ARBA" id="ARBA00022833"/>
    </source>
</evidence>
<evidence type="ECO:0000256" key="7">
    <source>
        <dbReference type="ARBA" id="ARBA00022786"/>
    </source>
</evidence>
<dbReference type="GO" id="GO:0000978">
    <property type="term" value="F:RNA polymerase II cis-regulatory region sequence-specific DNA binding"/>
    <property type="evidence" value="ECO:0007669"/>
    <property type="project" value="TreeGrafter"/>
</dbReference>
<dbReference type="InParanoid" id="A0A672QU11"/>
<keyword evidence="9" id="KW-0805">Transcription regulation</keyword>
<comment type="similarity">
    <text evidence="3">Belongs to the krueppel C2H2-type zinc-finger protein family.</text>
</comment>
<evidence type="ECO:0000313" key="16">
    <source>
        <dbReference type="Ensembl" id="ENSSGRP00000079616.1"/>
    </source>
</evidence>
<sequence>MKHCKIKHKEDFIKTLADNELRKSSGSASPESDEEDSRNFEDEDDSDNDSDSAPYFPCHVCGKTFLTSESLEDHQRCHLGEKPFECEECGKCFFQLANLQQHQRNQTDVN</sequence>
<dbReference type="InterPro" id="IPR013087">
    <property type="entry name" value="Znf_C2H2_type"/>
</dbReference>
<keyword evidence="17" id="KW-1185">Reference proteome</keyword>
<accession>A0A672QU11</accession>
<dbReference type="Gene3D" id="3.30.160.60">
    <property type="entry name" value="Classic Zinc Finger"/>
    <property type="match status" value="2"/>
</dbReference>
<dbReference type="PANTHER" id="PTHR23226:SF416">
    <property type="entry name" value="FI01424P"/>
    <property type="match status" value="1"/>
</dbReference>
<proteinExistence type="inferred from homology"/>
<keyword evidence="11" id="KW-0804">Transcription</keyword>
<reference evidence="16" key="1">
    <citation type="submission" date="2025-08" db="UniProtKB">
        <authorList>
            <consortium name="Ensembl"/>
        </authorList>
    </citation>
    <scope>IDENTIFICATION</scope>
</reference>